<proteinExistence type="predicted"/>
<comment type="caution">
    <text evidence="1">The sequence shown here is derived from an EMBL/GenBank/DDBJ whole genome shotgun (WGS) entry which is preliminary data.</text>
</comment>
<evidence type="ECO:0000313" key="1">
    <source>
        <dbReference type="EMBL" id="RED24740.1"/>
    </source>
</evidence>
<dbReference type="PROSITE" id="PS51257">
    <property type="entry name" value="PROKAR_LIPOPROTEIN"/>
    <property type="match status" value="1"/>
</dbReference>
<dbReference type="EMBL" id="QRDQ01000008">
    <property type="protein sequence ID" value="RED24740.1"/>
    <property type="molecule type" value="Genomic_DNA"/>
</dbReference>
<organism evidence="1 2">
    <name type="scientific">Flavobacterium cutihirudinis</name>
    <dbReference type="NCBI Taxonomy" id="1265740"/>
    <lineage>
        <taxon>Bacteria</taxon>
        <taxon>Pseudomonadati</taxon>
        <taxon>Bacteroidota</taxon>
        <taxon>Flavobacteriia</taxon>
        <taxon>Flavobacteriales</taxon>
        <taxon>Flavobacteriaceae</taxon>
        <taxon>Flavobacterium</taxon>
    </lineage>
</organism>
<name>A0A3D9FVF6_9FLAO</name>
<protein>
    <recommendedName>
        <fullName evidence="3">Lipoprotein</fullName>
    </recommendedName>
</protein>
<keyword evidence="2" id="KW-1185">Reference proteome</keyword>
<dbReference type="AlphaFoldDB" id="A0A3D9FVF6"/>
<reference evidence="1 2" key="1">
    <citation type="submission" date="2018-07" db="EMBL/GenBank/DDBJ databases">
        <title>Genomic Encyclopedia of Archaeal and Bacterial Type Strains, Phase II (KMG-II): from individual species to whole genera.</title>
        <authorList>
            <person name="Goeker M."/>
        </authorList>
    </citation>
    <scope>NUCLEOTIDE SEQUENCE [LARGE SCALE GENOMIC DNA]</scope>
    <source>
        <strain evidence="1 2">DSM 25795</strain>
    </source>
</reference>
<evidence type="ECO:0000313" key="2">
    <source>
        <dbReference type="Proteomes" id="UP000257004"/>
    </source>
</evidence>
<dbReference type="Proteomes" id="UP000257004">
    <property type="component" value="Unassembled WGS sequence"/>
</dbReference>
<dbReference type="RefSeq" id="WP_115887604.1">
    <property type="nucleotide sequence ID" value="NZ_QRDQ01000008.1"/>
</dbReference>
<evidence type="ECO:0008006" key="3">
    <source>
        <dbReference type="Google" id="ProtNLM"/>
    </source>
</evidence>
<sequence>MRNLLSFLAVVLLCSCESNSQNSQRENFKKEVSEKTLEKIINNSPFPLSSGVMSSYKYFNYYELFRNSGVCVQFNLNKETEKEVIYKLKKYEHLKNNLVARKDSSYVYNYSDNNGKNIQIPELSEEFGERSSINLTDNKQVDIYLIEEGNLENIYIDQNKQIYNYSIGLYYFKKSSNLIYWFLIY</sequence>
<accession>A0A3D9FVF6</accession>
<gene>
    <name evidence="1" type="ORF">BD847_1475</name>
</gene>